<dbReference type="GeneID" id="85456700"/>
<evidence type="ECO:0000313" key="1">
    <source>
        <dbReference type="EMBL" id="KAK1687418.1"/>
    </source>
</evidence>
<evidence type="ECO:0000313" key="2">
    <source>
        <dbReference type="Proteomes" id="UP001224890"/>
    </source>
</evidence>
<protein>
    <submittedName>
        <fullName evidence="1">Uncharacterized protein</fullName>
    </submittedName>
</protein>
<comment type="caution">
    <text evidence="1">The sequence shown here is derived from an EMBL/GenBank/DDBJ whole genome shotgun (WGS) entry which is preliminary data.</text>
</comment>
<dbReference type="Gene3D" id="2.130.10.10">
    <property type="entry name" value="YVTN repeat-like/Quinoprotein amine dehydrogenase"/>
    <property type="match status" value="1"/>
</dbReference>
<dbReference type="AlphaFoldDB" id="A0AAJ0EZD8"/>
<dbReference type="RefSeq" id="XP_060431113.1">
    <property type="nucleotide sequence ID" value="XM_060572174.1"/>
</dbReference>
<organism evidence="1 2">
    <name type="scientific">Colletotrichum godetiae</name>
    <dbReference type="NCBI Taxonomy" id="1209918"/>
    <lineage>
        <taxon>Eukaryota</taxon>
        <taxon>Fungi</taxon>
        <taxon>Dikarya</taxon>
        <taxon>Ascomycota</taxon>
        <taxon>Pezizomycotina</taxon>
        <taxon>Sordariomycetes</taxon>
        <taxon>Hypocreomycetidae</taxon>
        <taxon>Glomerellales</taxon>
        <taxon>Glomerellaceae</taxon>
        <taxon>Colletotrichum</taxon>
        <taxon>Colletotrichum acutatum species complex</taxon>
    </lineage>
</organism>
<reference evidence="1" key="1">
    <citation type="submission" date="2021-06" db="EMBL/GenBank/DDBJ databases">
        <title>Comparative genomics, transcriptomics and evolutionary studies reveal genomic signatures of adaptation to plant cell wall in hemibiotrophic fungi.</title>
        <authorList>
            <consortium name="DOE Joint Genome Institute"/>
            <person name="Baroncelli R."/>
            <person name="Diaz J.F."/>
            <person name="Benocci T."/>
            <person name="Peng M."/>
            <person name="Battaglia E."/>
            <person name="Haridas S."/>
            <person name="Andreopoulos W."/>
            <person name="Labutti K."/>
            <person name="Pangilinan J."/>
            <person name="Floch G.L."/>
            <person name="Makela M.R."/>
            <person name="Henrissat B."/>
            <person name="Grigoriev I.V."/>
            <person name="Crouch J.A."/>
            <person name="De Vries R.P."/>
            <person name="Sukno S.A."/>
            <person name="Thon M.R."/>
        </authorList>
    </citation>
    <scope>NUCLEOTIDE SEQUENCE</scope>
    <source>
        <strain evidence="1">CBS 193.32</strain>
    </source>
</reference>
<proteinExistence type="predicted"/>
<gene>
    <name evidence="1" type="ORF">BDP55DRAFT_630612</name>
</gene>
<dbReference type="InterPro" id="IPR015943">
    <property type="entry name" value="WD40/YVTN_repeat-like_dom_sf"/>
</dbReference>
<sequence>MPHDTVMTRREDSLDEPIYAQYRFSQTVPSGQGIAPHIRLLSVLEDILATVHGDRDVLIWNVKRNLPPQRIEIAIVLDFITGIAISPASSNIVALSFRLGPKCEVWTFNWADQVVEAMFTTGLDLHSPQFSPDGRLLAWISAGCVDIWETIINTHVQTISKSKKATSGRSVSRFAFSSDSSRIATVDQSGRLASWDVATWSYIGESKVQPAIDDDGWERVQLVTDNRRVMMVSREVNEVARRWRLTTWWPSSDNRSELEMDACVYGCVPGNCAFVATVQSDGGKLRIRDTNNGMCFDQSTQGIAKRGKTPLVVMGGMVMSGKIMVTQLANGRTTIWQLVATE</sequence>
<dbReference type="SUPFAM" id="SSF69322">
    <property type="entry name" value="Tricorn protease domain 2"/>
    <property type="match status" value="1"/>
</dbReference>
<name>A0AAJ0EZD8_9PEZI</name>
<keyword evidence="2" id="KW-1185">Reference proteome</keyword>
<dbReference type="Proteomes" id="UP001224890">
    <property type="component" value="Unassembled WGS sequence"/>
</dbReference>
<accession>A0AAJ0EZD8</accession>
<dbReference type="EMBL" id="JAHMHR010000015">
    <property type="protein sequence ID" value="KAK1687418.1"/>
    <property type="molecule type" value="Genomic_DNA"/>
</dbReference>